<proteinExistence type="predicted"/>
<name>A0AAV0X534_9HEMI</name>
<reference evidence="1 2" key="1">
    <citation type="submission" date="2023-01" db="EMBL/GenBank/DDBJ databases">
        <authorList>
            <person name="Whitehead M."/>
        </authorList>
    </citation>
    <scope>NUCLEOTIDE SEQUENCE [LARGE SCALE GENOMIC DNA]</scope>
</reference>
<comment type="caution">
    <text evidence="1">The sequence shown here is derived from an EMBL/GenBank/DDBJ whole genome shotgun (WGS) entry which is preliminary data.</text>
</comment>
<evidence type="ECO:0000313" key="2">
    <source>
        <dbReference type="Proteomes" id="UP001160148"/>
    </source>
</evidence>
<keyword evidence="2" id="KW-1185">Reference proteome</keyword>
<dbReference type="EMBL" id="CARXXK010000003">
    <property type="protein sequence ID" value="CAI6363335.1"/>
    <property type="molecule type" value="Genomic_DNA"/>
</dbReference>
<protein>
    <submittedName>
        <fullName evidence="1">Uncharacterized protein</fullName>
    </submittedName>
</protein>
<evidence type="ECO:0000313" key="1">
    <source>
        <dbReference type="EMBL" id="CAI6363335.1"/>
    </source>
</evidence>
<dbReference type="Proteomes" id="UP001160148">
    <property type="component" value="Unassembled WGS sequence"/>
</dbReference>
<accession>A0AAV0X534</accession>
<sequence length="166" mass="19199">MTIEFLNVNGEMVSHIVVPITGDSACLFNSCLFNVLRIRFTQNLSRGHFDVYLLNESEILIPQRDSTLQQSPFSLSLKKGRKRRARYNGNIRKKQLQNAAKTYALRNPLVNRSAVARYQLDNPEVGRAARSRYEHTNPRRKVERLTLPWKIMVNSGMTYNPDLAYE</sequence>
<dbReference type="AlphaFoldDB" id="A0AAV0X534"/>
<organism evidence="1 2">
    <name type="scientific">Macrosiphum euphorbiae</name>
    <name type="common">potato aphid</name>
    <dbReference type="NCBI Taxonomy" id="13131"/>
    <lineage>
        <taxon>Eukaryota</taxon>
        <taxon>Metazoa</taxon>
        <taxon>Ecdysozoa</taxon>
        <taxon>Arthropoda</taxon>
        <taxon>Hexapoda</taxon>
        <taxon>Insecta</taxon>
        <taxon>Pterygota</taxon>
        <taxon>Neoptera</taxon>
        <taxon>Paraneoptera</taxon>
        <taxon>Hemiptera</taxon>
        <taxon>Sternorrhyncha</taxon>
        <taxon>Aphidomorpha</taxon>
        <taxon>Aphidoidea</taxon>
        <taxon>Aphididae</taxon>
        <taxon>Macrosiphini</taxon>
        <taxon>Macrosiphum</taxon>
    </lineage>
</organism>
<gene>
    <name evidence="1" type="ORF">MEUPH1_LOCUS18297</name>
</gene>